<name>A0A858RMB2_9BACT</name>
<dbReference type="AlphaFoldDB" id="A0A858RMB2"/>
<dbReference type="EMBL" id="CP051774">
    <property type="protein sequence ID" value="QJE97634.1"/>
    <property type="molecule type" value="Genomic_DNA"/>
</dbReference>
<sequence length="424" mass="46507">MDPASSPPPAKTPPKNRYLLVSLVAAAIPLVALGAILIFTPESKSGQQASPDTKRELPREKKPGAPGKEPDTPALFNKERTTGQEENPFDRKRRIVADIWDGESRMEDRIRRVRDDTSTGEETKLQLLGELAVRAGNAGLNESREMLDAVYAMPEGRLRNSLINGVLGARVEINPEESLKLCGVLRETKEQVIARAFVVRHWAMKDFDAATRAIEKLALPEERLLATSGLIEAAGSRMKDFERVLSRKDLSSDVAAPLANAYARAWAGSLEDLKNAVASHSKADVMSALMAGYGANHPREALPYLQANPQQEIGEIAIQRIGDRLAGDDAHGALETVLEGPDFLERTKLVSAIFHGWMRRDLKESGDWLRQNEAKLGDPRRADDLKLQMAKTMKGAGAEESARAWAEKISDTAAREAALREIGK</sequence>
<evidence type="ECO:0000313" key="3">
    <source>
        <dbReference type="EMBL" id="QJE97634.1"/>
    </source>
</evidence>
<feature type="transmembrane region" description="Helical" evidence="2">
    <location>
        <begin position="20"/>
        <end position="39"/>
    </location>
</feature>
<keyword evidence="2" id="KW-1133">Transmembrane helix</keyword>
<reference evidence="3 4" key="1">
    <citation type="submission" date="2020-04" db="EMBL/GenBank/DDBJ databases">
        <title>Luteolibacter sp. G-1-1-1 isolated from soil.</title>
        <authorList>
            <person name="Dahal R.H."/>
        </authorList>
    </citation>
    <scope>NUCLEOTIDE SEQUENCE [LARGE SCALE GENOMIC DNA]</scope>
    <source>
        <strain evidence="3 4">G-1-1-1</strain>
    </source>
</reference>
<dbReference type="Proteomes" id="UP000501812">
    <property type="component" value="Chromosome"/>
</dbReference>
<proteinExistence type="predicted"/>
<keyword evidence="2" id="KW-0812">Transmembrane</keyword>
<keyword evidence="2" id="KW-0472">Membrane</keyword>
<protein>
    <submittedName>
        <fullName evidence="3">Uncharacterized protein</fullName>
    </submittedName>
</protein>
<evidence type="ECO:0000256" key="2">
    <source>
        <dbReference type="SAM" id="Phobius"/>
    </source>
</evidence>
<gene>
    <name evidence="3" type="ORF">HHL09_18240</name>
</gene>
<keyword evidence="4" id="KW-1185">Reference proteome</keyword>
<dbReference type="RefSeq" id="WP_169456060.1">
    <property type="nucleotide sequence ID" value="NZ_CP051774.1"/>
</dbReference>
<feature type="region of interest" description="Disordered" evidence="1">
    <location>
        <begin position="44"/>
        <end position="87"/>
    </location>
</feature>
<evidence type="ECO:0000256" key="1">
    <source>
        <dbReference type="SAM" id="MobiDB-lite"/>
    </source>
</evidence>
<organism evidence="3 4">
    <name type="scientific">Luteolibacter luteus</name>
    <dbReference type="NCBI Taxonomy" id="2728835"/>
    <lineage>
        <taxon>Bacteria</taxon>
        <taxon>Pseudomonadati</taxon>
        <taxon>Verrucomicrobiota</taxon>
        <taxon>Verrucomicrobiia</taxon>
        <taxon>Verrucomicrobiales</taxon>
        <taxon>Verrucomicrobiaceae</taxon>
        <taxon>Luteolibacter</taxon>
    </lineage>
</organism>
<accession>A0A858RMB2</accession>
<dbReference type="KEGG" id="luo:HHL09_18240"/>
<feature type="compositionally biased region" description="Basic and acidic residues" evidence="1">
    <location>
        <begin position="52"/>
        <end position="83"/>
    </location>
</feature>
<evidence type="ECO:0000313" key="4">
    <source>
        <dbReference type="Proteomes" id="UP000501812"/>
    </source>
</evidence>